<name>A0A1H3BLV0_THIRO</name>
<evidence type="ECO:0000256" key="1">
    <source>
        <dbReference type="SAM" id="Phobius"/>
    </source>
</evidence>
<dbReference type="Proteomes" id="UP000198816">
    <property type="component" value="Unassembled WGS sequence"/>
</dbReference>
<keyword evidence="1" id="KW-0812">Transmembrane</keyword>
<accession>A0A1H3BLV0</accession>
<dbReference type="STRING" id="1058.SAMN05421783_12537"/>
<keyword evidence="4" id="KW-1185">Reference proteome</keyword>
<organism evidence="3 4">
    <name type="scientific">Thiocapsa roseopersicina</name>
    <dbReference type="NCBI Taxonomy" id="1058"/>
    <lineage>
        <taxon>Bacteria</taxon>
        <taxon>Pseudomonadati</taxon>
        <taxon>Pseudomonadota</taxon>
        <taxon>Gammaproteobacteria</taxon>
        <taxon>Chromatiales</taxon>
        <taxon>Chromatiaceae</taxon>
        <taxon>Thiocapsa</taxon>
    </lineage>
</organism>
<evidence type="ECO:0000313" key="4">
    <source>
        <dbReference type="Proteomes" id="UP000198816"/>
    </source>
</evidence>
<protein>
    <submittedName>
        <fullName evidence="3">Topoisomerase DNA binding C4 zinc finger</fullName>
    </submittedName>
</protein>
<dbReference type="GO" id="GO:0006265">
    <property type="term" value="P:DNA topological change"/>
    <property type="evidence" value="ECO:0007669"/>
    <property type="project" value="InterPro"/>
</dbReference>
<sequence>MDPTLVLAPLVNALWWLIPLALLGALLKSPRVKGILGEQLVRFALRLRLDRAIYRAVHDLTLPTPDGTTQIDHVVVSRYGVFVIETKNMKGWIFGGERQAQWTQKIYRHTTRFQNPLLQNYKHVRALQALLDVPPETIHSVVTFVGASTFKTPMPENVTQGARFIAYINSFREPVFSEAAVEAVLRRIADGRLKPGAATNRAHVRSLQTRTDPLAERRCPKCGSALILRTVKKGPRAGDRFWGCSTYPQCRVMQALG</sequence>
<dbReference type="InterPro" id="IPR013498">
    <property type="entry name" value="Topo_IA_Znf"/>
</dbReference>
<dbReference type="Gene3D" id="3.30.65.10">
    <property type="entry name" value="Bacterial Topoisomerase I, domain 1"/>
    <property type="match status" value="1"/>
</dbReference>
<dbReference type="Pfam" id="PF01396">
    <property type="entry name" value="Zn_ribbon_Top1"/>
    <property type="match status" value="1"/>
</dbReference>
<reference evidence="4" key="1">
    <citation type="submission" date="2016-10" db="EMBL/GenBank/DDBJ databases">
        <authorList>
            <person name="Varghese N."/>
            <person name="Submissions S."/>
        </authorList>
    </citation>
    <scope>NUCLEOTIDE SEQUENCE [LARGE SCALE GENOMIC DNA]</scope>
    <source>
        <strain evidence="4">DSM 217</strain>
    </source>
</reference>
<feature type="domain" description="NERD" evidence="2">
    <location>
        <begin position="33"/>
        <end position="150"/>
    </location>
</feature>
<dbReference type="EMBL" id="FNNZ01000025">
    <property type="protein sequence ID" value="SDX42324.1"/>
    <property type="molecule type" value="Genomic_DNA"/>
</dbReference>
<gene>
    <name evidence="3" type="ORF">SAMN05421783_12537</name>
</gene>
<dbReference type="RefSeq" id="WP_093036625.1">
    <property type="nucleotide sequence ID" value="NZ_FNNZ01000025.1"/>
</dbReference>
<evidence type="ECO:0000313" key="3">
    <source>
        <dbReference type="EMBL" id="SDX42324.1"/>
    </source>
</evidence>
<dbReference type="Pfam" id="PF08378">
    <property type="entry name" value="NERD"/>
    <property type="match status" value="1"/>
</dbReference>
<feature type="transmembrane region" description="Helical" evidence="1">
    <location>
        <begin position="6"/>
        <end position="27"/>
    </location>
</feature>
<evidence type="ECO:0000259" key="2">
    <source>
        <dbReference type="PROSITE" id="PS50965"/>
    </source>
</evidence>
<dbReference type="OrthoDB" id="5782056at2"/>
<dbReference type="GO" id="GO:0005694">
    <property type="term" value="C:chromosome"/>
    <property type="evidence" value="ECO:0007669"/>
    <property type="project" value="InterPro"/>
</dbReference>
<dbReference type="PROSITE" id="PS50965">
    <property type="entry name" value="NERD"/>
    <property type="match status" value="1"/>
</dbReference>
<keyword evidence="1" id="KW-0472">Membrane</keyword>
<proteinExistence type="predicted"/>
<dbReference type="AlphaFoldDB" id="A0A1H3BLV0"/>
<dbReference type="InterPro" id="IPR011528">
    <property type="entry name" value="NERD"/>
</dbReference>
<dbReference type="GO" id="GO:0003677">
    <property type="term" value="F:DNA binding"/>
    <property type="evidence" value="ECO:0007669"/>
    <property type="project" value="InterPro"/>
</dbReference>
<keyword evidence="1" id="KW-1133">Transmembrane helix</keyword>
<keyword evidence="3" id="KW-0413">Isomerase</keyword>
<dbReference type="GO" id="GO:0003916">
    <property type="term" value="F:DNA topoisomerase activity"/>
    <property type="evidence" value="ECO:0007669"/>
    <property type="project" value="InterPro"/>
</dbReference>
<dbReference type="SUPFAM" id="SSF57783">
    <property type="entry name" value="Zinc beta-ribbon"/>
    <property type="match status" value="1"/>
</dbReference>